<gene>
    <name evidence="3" type="ORF">SAMN05421759_1054</name>
</gene>
<dbReference type="Proteomes" id="UP000186684">
    <property type="component" value="Unassembled WGS sequence"/>
</dbReference>
<dbReference type="PANTHER" id="PTHR34597">
    <property type="entry name" value="SLR1661 PROTEIN"/>
    <property type="match status" value="1"/>
</dbReference>
<dbReference type="Gene3D" id="2.40.160.50">
    <property type="entry name" value="membrane protein fhac: a member of the omp85/tpsb transporter family"/>
    <property type="match status" value="1"/>
</dbReference>
<dbReference type="EMBL" id="FTOQ01000005">
    <property type="protein sequence ID" value="SIS87275.1"/>
    <property type="molecule type" value="Genomic_DNA"/>
</dbReference>
<dbReference type="InterPro" id="IPR051544">
    <property type="entry name" value="TPS_OM_transporter"/>
</dbReference>
<proteinExistence type="predicted"/>
<feature type="chain" id="PRO_5012139517" evidence="1">
    <location>
        <begin position="21"/>
        <end position="501"/>
    </location>
</feature>
<dbReference type="AlphaFoldDB" id="A0A1N7MM83"/>
<name>A0A1N7MM83_9RHOB</name>
<feature type="domain" description="Haemolysin activator HlyB C-terminal" evidence="2">
    <location>
        <begin position="318"/>
        <end position="462"/>
    </location>
</feature>
<dbReference type="PANTHER" id="PTHR34597:SF1">
    <property type="entry name" value="HEME_HEMOPEXIN TRANSPORTER PROTEIN HUXB"/>
    <property type="match status" value="1"/>
</dbReference>
<sequence length="501" mass="53503">MRPILALAGGWMALPAAALAQTVAFSLEGVTVYDPTELLSFATLETIQRDGAVSPESVALTLQTIYREDGYFLAEAFVAQDGQTLVVDEGRIGEISIEGMDAATFELARRYTEPLTRPGPVTLPAFERALMLIEDIESISATAEVDYPDPIGAARLRLIASPEDRAFGSVTLDHPERRIGEAATLTFSQAFLSAVTPGDLLRFDLSLTEDFDGGDSSVWGAAAYRMPLGGSGAYGELYLANVAARRDATATLEATDIRGDTAILALGYPVIRDVETYGYALFELRRSGSEVDVPATDFDSVVDAASASWIYGKTLPGGGAYEVALSGTAGRQDTDAPGLDPGDETFAYLRGGVGLERPVTWFGPDSAVRAELWGQYSNNRLPGIEEFYLGGRRDERGYLFAEAQGDSGASFFLEAGRYLFPATPSITQLRPFAFFDAGHIENRDASGSETGAETFASVGFGLDAEFTGGMSLQSRIDTPLIDGPSTRAGDAAAYFSLTKTW</sequence>
<evidence type="ECO:0000256" key="1">
    <source>
        <dbReference type="SAM" id="SignalP"/>
    </source>
</evidence>
<dbReference type="STRING" id="633194.SAMN05421759_1054"/>
<dbReference type="Pfam" id="PF03865">
    <property type="entry name" value="ShlB"/>
    <property type="match status" value="1"/>
</dbReference>
<evidence type="ECO:0000313" key="4">
    <source>
        <dbReference type="Proteomes" id="UP000186684"/>
    </source>
</evidence>
<dbReference type="GO" id="GO:0098046">
    <property type="term" value="C:type V protein secretion system complex"/>
    <property type="evidence" value="ECO:0007669"/>
    <property type="project" value="TreeGrafter"/>
</dbReference>
<reference evidence="4" key="1">
    <citation type="submission" date="2017-01" db="EMBL/GenBank/DDBJ databases">
        <authorList>
            <person name="Varghese N."/>
            <person name="Submissions S."/>
        </authorList>
    </citation>
    <scope>NUCLEOTIDE SEQUENCE [LARGE SCALE GENOMIC DNA]</scope>
    <source>
        <strain evidence="4">DSM 29430</strain>
    </source>
</reference>
<dbReference type="InterPro" id="IPR005565">
    <property type="entry name" value="Hemolysn_activator_HlyB_C"/>
</dbReference>
<dbReference type="GO" id="GO:0008320">
    <property type="term" value="F:protein transmembrane transporter activity"/>
    <property type="evidence" value="ECO:0007669"/>
    <property type="project" value="TreeGrafter"/>
</dbReference>
<protein>
    <submittedName>
        <fullName evidence="3">Hemolysin activation/secretion protein</fullName>
    </submittedName>
</protein>
<evidence type="ECO:0000259" key="2">
    <source>
        <dbReference type="Pfam" id="PF03865"/>
    </source>
</evidence>
<organism evidence="3 4">
    <name type="scientific">Roseivivax lentus</name>
    <dbReference type="NCBI Taxonomy" id="633194"/>
    <lineage>
        <taxon>Bacteria</taxon>
        <taxon>Pseudomonadati</taxon>
        <taxon>Pseudomonadota</taxon>
        <taxon>Alphaproteobacteria</taxon>
        <taxon>Rhodobacterales</taxon>
        <taxon>Roseobacteraceae</taxon>
        <taxon>Roseivivax</taxon>
    </lineage>
</organism>
<keyword evidence="4" id="KW-1185">Reference proteome</keyword>
<evidence type="ECO:0000313" key="3">
    <source>
        <dbReference type="EMBL" id="SIS87275.1"/>
    </source>
</evidence>
<dbReference type="GO" id="GO:0046819">
    <property type="term" value="P:protein secretion by the type V secretion system"/>
    <property type="evidence" value="ECO:0007669"/>
    <property type="project" value="TreeGrafter"/>
</dbReference>
<keyword evidence="1" id="KW-0732">Signal</keyword>
<accession>A0A1N7MM83</accession>
<feature type="signal peptide" evidence="1">
    <location>
        <begin position="1"/>
        <end position="20"/>
    </location>
</feature>